<feature type="region of interest" description="Disordered" evidence="1">
    <location>
        <begin position="69"/>
        <end position="132"/>
    </location>
</feature>
<reference evidence="3" key="3">
    <citation type="submission" date="2023-04" db="EMBL/GenBank/DDBJ databases">
        <authorList>
            <person name="Wang Y."/>
        </authorList>
    </citation>
    <scope>NUCLEOTIDE SEQUENCE</scope>
    <source>
        <strain evidence="3">ZW18</strain>
    </source>
</reference>
<dbReference type="AlphaFoldDB" id="A0AAX3UGI0"/>
<name>A0AAX3UGI0_9LACO</name>
<gene>
    <name evidence="3" type="ORF">QEJ78_04945</name>
    <name evidence="2" type="ORF">SAMN02983011_00955</name>
</gene>
<dbReference type="RefSeq" id="WP_013853672.1">
    <property type="nucleotide sequence ID" value="NZ_CP123735.1"/>
</dbReference>
<reference evidence="3" key="2">
    <citation type="journal article" date="2022" name="Food Funct.">
        <title>Lactobacillus kefiranofaciens ZW18 from Kefir enhances the anti-tumor effect of anti-programmed cell death 1 (PD-1) immunotherapy by modulating the gut microbiota.</title>
        <authorList>
            <person name="Zhao J."/>
            <person name="Wang Y."/>
            <person name="Wang J."/>
            <person name="Lv M."/>
            <person name="Zhou C."/>
            <person name="Jia L."/>
            <person name="Geng W."/>
        </authorList>
    </citation>
    <scope>NUCLEOTIDE SEQUENCE</scope>
    <source>
        <strain evidence="3">ZW18</strain>
    </source>
</reference>
<evidence type="ECO:0000313" key="3">
    <source>
        <dbReference type="EMBL" id="WGO86783.1"/>
    </source>
</evidence>
<evidence type="ECO:0000313" key="4">
    <source>
        <dbReference type="Proteomes" id="UP000181860"/>
    </source>
</evidence>
<dbReference type="Proteomes" id="UP000181860">
    <property type="component" value="Unassembled WGS sequence"/>
</dbReference>
<protein>
    <submittedName>
        <fullName evidence="3">Uncharacterized protein</fullName>
    </submittedName>
</protein>
<feature type="compositionally biased region" description="Basic and acidic residues" evidence="1">
    <location>
        <begin position="70"/>
        <end position="81"/>
    </location>
</feature>
<dbReference type="EMBL" id="CP123735">
    <property type="protein sequence ID" value="WGO86783.1"/>
    <property type="molecule type" value="Genomic_DNA"/>
</dbReference>
<evidence type="ECO:0000313" key="2">
    <source>
        <dbReference type="EMBL" id="SDA50268.1"/>
    </source>
</evidence>
<feature type="compositionally biased region" description="Basic and acidic residues" evidence="1">
    <location>
        <begin position="94"/>
        <end position="107"/>
    </location>
</feature>
<dbReference type="Proteomes" id="UP001242513">
    <property type="component" value="Chromosome"/>
</dbReference>
<organism evidence="3 5">
    <name type="scientific">Lactobacillus kefiranofaciens</name>
    <dbReference type="NCBI Taxonomy" id="267818"/>
    <lineage>
        <taxon>Bacteria</taxon>
        <taxon>Bacillati</taxon>
        <taxon>Bacillota</taxon>
        <taxon>Bacilli</taxon>
        <taxon>Lactobacillales</taxon>
        <taxon>Lactobacillaceae</taxon>
        <taxon>Lactobacillus</taxon>
    </lineage>
</organism>
<proteinExistence type="predicted"/>
<keyword evidence="4" id="KW-1185">Reference proteome</keyword>
<sequence>MKGKSNYNLVDYSYVFSAKKKLELEHGKKGTVVFGKMKNKWAVAAAVALASGSVVLFAPNGKVQAAEVDPNVKTEQVETKQAEQGQSKNDAVVEDDKTATAPEKKAAPVENNAQKAQPKQAIKSADDDETDD</sequence>
<evidence type="ECO:0000256" key="1">
    <source>
        <dbReference type="SAM" id="MobiDB-lite"/>
    </source>
</evidence>
<evidence type="ECO:0000313" key="5">
    <source>
        <dbReference type="Proteomes" id="UP001242513"/>
    </source>
</evidence>
<reference evidence="2 4" key="1">
    <citation type="submission" date="2016-10" db="EMBL/GenBank/DDBJ databases">
        <authorList>
            <person name="Varghese N."/>
            <person name="Submissions S."/>
        </authorList>
    </citation>
    <scope>NUCLEOTIDE SEQUENCE [LARGE SCALE GENOMIC DNA]</scope>
    <source>
        <strain evidence="2 4">ATCC 43761</strain>
    </source>
</reference>
<accession>A0AAX3UGI0</accession>
<dbReference type="EMBL" id="FMXC01000008">
    <property type="protein sequence ID" value="SDA50268.1"/>
    <property type="molecule type" value="Genomic_DNA"/>
</dbReference>